<evidence type="ECO:0000313" key="7">
    <source>
        <dbReference type="EMBL" id="OEU21782.1"/>
    </source>
</evidence>
<organism evidence="7 8">
    <name type="scientific">Fragilariopsis cylindrus CCMP1102</name>
    <dbReference type="NCBI Taxonomy" id="635003"/>
    <lineage>
        <taxon>Eukaryota</taxon>
        <taxon>Sar</taxon>
        <taxon>Stramenopiles</taxon>
        <taxon>Ochrophyta</taxon>
        <taxon>Bacillariophyta</taxon>
        <taxon>Bacillariophyceae</taxon>
        <taxon>Bacillariophycidae</taxon>
        <taxon>Bacillariales</taxon>
        <taxon>Bacillariaceae</taxon>
        <taxon>Fragilariopsis</taxon>
    </lineage>
</organism>
<feature type="signal peptide" evidence="6">
    <location>
        <begin position="1"/>
        <end position="30"/>
    </location>
</feature>
<feature type="non-terminal residue" evidence="7">
    <location>
        <position position="316"/>
    </location>
</feature>
<keyword evidence="4" id="KW-0472">Membrane</keyword>
<proteinExistence type="predicted"/>
<evidence type="ECO:0000256" key="3">
    <source>
        <dbReference type="ARBA" id="ARBA00022989"/>
    </source>
</evidence>
<name>A0A1E7FUG5_9STRA</name>
<dbReference type="InParanoid" id="A0A1E7FUG5"/>
<evidence type="ECO:0000313" key="8">
    <source>
        <dbReference type="Proteomes" id="UP000095751"/>
    </source>
</evidence>
<reference evidence="7 8" key="1">
    <citation type="submission" date="2016-09" db="EMBL/GenBank/DDBJ databases">
        <title>Extensive genetic diversity and differential bi-allelic expression allows diatom success in the polar Southern Ocean.</title>
        <authorList>
            <consortium name="DOE Joint Genome Institute"/>
            <person name="Mock T."/>
            <person name="Otillar R.P."/>
            <person name="Strauss J."/>
            <person name="Dupont C."/>
            <person name="Frickenhaus S."/>
            <person name="Maumus F."/>
            <person name="Mcmullan M."/>
            <person name="Sanges R."/>
            <person name="Schmutz J."/>
            <person name="Toseland A."/>
            <person name="Valas R."/>
            <person name="Veluchamy A."/>
            <person name="Ward B.J."/>
            <person name="Allen A."/>
            <person name="Barry K."/>
            <person name="Falciatore A."/>
            <person name="Ferrante M."/>
            <person name="Fortunato A.E."/>
            <person name="Gloeckner G."/>
            <person name="Gruber A."/>
            <person name="Hipkin R."/>
            <person name="Janech M."/>
            <person name="Kroth P."/>
            <person name="Leese F."/>
            <person name="Lindquist E."/>
            <person name="Lyon B.R."/>
            <person name="Martin J."/>
            <person name="Mayer C."/>
            <person name="Parker M."/>
            <person name="Quesneville H."/>
            <person name="Raymond J."/>
            <person name="Uhlig C."/>
            <person name="Valentin K.U."/>
            <person name="Worden A.Z."/>
            <person name="Armbrust E.V."/>
            <person name="Bowler C."/>
            <person name="Green B."/>
            <person name="Moulton V."/>
            <person name="Van Oosterhout C."/>
            <person name="Grigoriev I."/>
        </authorList>
    </citation>
    <scope>NUCLEOTIDE SEQUENCE [LARGE SCALE GENOMIC DNA]</scope>
    <source>
        <strain evidence="7 8">CCMP1102</strain>
    </source>
</reference>
<feature type="region of interest" description="Disordered" evidence="5">
    <location>
        <begin position="294"/>
        <end position="316"/>
    </location>
</feature>
<dbReference type="SMART" id="SM01417">
    <property type="entry name" value="Solute_trans_a"/>
    <property type="match status" value="1"/>
</dbReference>
<keyword evidence="2" id="KW-0812">Transmembrane</keyword>
<comment type="subcellular location">
    <subcellularLocation>
        <location evidence="1">Membrane</location>
        <topology evidence="1">Multi-pass membrane protein</topology>
    </subcellularLocation>
</comment>
<dbReference type="AlphaFoldDB" id="A0A1E7FUG5"/>
<evidence type="ECO:0000256" key="1">
    <source>
        <dbReference type="ARBA" id="ARBA00004141"/>
    </source>
</evidence>
<dbReference type="KEGG" id="fcy:FRACYDRAFT_179554"/>
<accession>A0A1E7FUG5</accession>
<evidence type="ECO:0000256" key="6">
    <source>
        <dbReference type="SAM" id="SignalP"/>
    </source>
</evidence>
<dbReference type="OrthoDB" id="5348404at2759"/>
<keyword evidence="3" id="KW-1133">Transmembrane helix</keyword>
<feature type="chain" id="PRO_5009193599" evidence="6">
    <location>
        <begin position="31"/>
        <end position="316"/>
    </location>
</feature>
<feature type="compositionally biased region" description="Polar residues" evidence="5">
    <location>
        <begin position="307"/>
        <end position="316"/>
    </location>
</feature>
<evidence type="ECO:0000256" key="4">
    <source>
        <dbReference type="ARBA" id="ARBA00023136"/>
    </source>
</evidence>
<keyword evidence="8" id="KW-1185">Reference proteome</keyword>
<protein>
    <submittedName>
        <fullName evidence="7">DUF300-domain-containing protein</fullName>
    </submittedName>
</protein>
<dbReference type="Pfam" id="PF03619">
    <property type="entry name" value="Solute_trans_a"/>
    <property type="match status" value="1"/>
</dbReference>
<dbReference type="EMBL" id="KV784353">
    <property type="protein sequence ID" value="OEU21782.1"/>
    <property type="molecule type" value="Genomic_DNA"/>
</dbReference>
<dbReference type="InterPro" id="IPR005178">
    <property type="entry name" value="Ostalpha/TMEM184C"/>
</dbReference>
<sequence length="316" mass="36657">MVCYYREISNLHQLLLLLFFLFNRNRRKQAVTSSLSLVMPQYSGYLGIVKDSYEAYIIYQFLSFCISVIGGGDRNKAIDLLAKRADHLTPPFRFFFCCKPHYENDRALASAILLQCQAFTMQFIFWKPVTSIATVILKNHNYYGPYATDAMDWKSIQFWINIIQNLSIFVAFTGLLKFYHAVDKDLEWCRPFAKFLCIKGVVFMTFWQGMVLKILAETTDMGGGGESADAWSEQVQNFLICLEMLLFSIAHFYCFPVDEWEPGYEANFRKGKFGETMALNDFFSDLKIIMTAERSSKKKKKRRSKTPTESTILEED</sequence>
<dbReference type="GO" id="GO:0016020">
    <property type="term" value="C:membrane"/>
    <property type="evidence" value="ECO:0007669"/>
    <property type="project" value="UniProtKB-SubCell"/>
</dbReference>
<feature type="compositionally biased region" description="Basic residues" evidence="5">
    <location>
        <begin position="296"/>
        <end position="305"/>
    </location>
</feature>
<keyword evidence="6" id="KW-0732">Signal</keyword>
<dbReference type="Proteomes" id="UP000095751">
    <property type="component" value="Unassembled WGS sequence"/>
</dbReference>
<evidence type="ECO:0000256" key="2">
    <source>
        <dbReference type="ARBA" id="ARBA00022692"/>
    </source>
</evidence>
<evidence type="ECO:0000256" key="5">
    <source>
        <dbReference type="SAM" id="MobiDB-lite"/>
    </source>
</evidence>
<gene>
    <name evidence="7" type="ORF">FRACYDRAFT_179554</name>
</gene>
<dbReference type="PANTHER" id="PTHR23423">
    <property type="entry name" value="ORGANIC SOLUTE TRANSPORTER-RELATED"/>
    <property type="match status" value="1"/>
</dbReference>